<protein>
    <submittedName>
        <fullName evidence="1">Uncharacterized protein</fullName>
    </submittedName>
</protein>
<evidence type="ECO:0000313" key="2">
    <source>
        <dbReference type="Proteomes" id="UP000436522"/>
    </source>
</evidence>
<organism evidence="1 2">
    <name type="scientific">Roseobacter cerasinus</name>
    <dbReference type="NCBI Taxonomy" id="2602289"/>
    <lineage>
        <taxon>Bacteria</taxon>
        <taxon>Pseudomonadati</taxon>
        <taxon>Pseudomonadota</taxon>
        <taxon>Alphaproteobacteria</taxon>
        <taxon>Rhodobacterales</taxon>
        <taxon>Roseobacteraceae</taxon>
        <taxon>Roseobacter</taxon>
    </lineage>
</organism>
<reference evidence="1 2" key="1">
    <citation type="submission" date="2019-12" db="EMBL/GenBank/DDBJ databases">
        <title>Roseobacter cerasinus sp. nov., isolated from seawater around aquaculture.</title>
        <authorList>
            <person name="Muramatsu S."/>
            <person name="Takabe Y."/>
            <person name="Mori K."/>
            <person name="Takaichi S."/>
            <person name="Hanada S."/>
        </authorList>
    </citation>
    <scope>NUCLEOTIDE SEQUENCE [LARGE SCALE GENOMIC DNA]</scope>
    <source>
        <strain evidence="1 2">AI77</strain>
    </source>
</reference>
<name>A0A640VLI8_9RHOB</name>
<dbReference type="EMBL" id="BLIV01000001">
    <property type="protein sequence ID" value="GFE48572.1"/>
    <property type="molecule type" value="Genomic_DNA"/>
</dbReference>
<evidence type="ECO:0000313" key="1">
    <source>
        <dbReference type="EMBL" id="GFE48572.1"/>
    </source>
</evidence>
<dbReference type="Proteomes" id="UP000436522">
    <property type="component" value="Unassembled WGS sequence"/>
</dbReference>
<accession>A0A640VLI8</accession>
<sequence>MRVEVKRQRYGGDVKAERFVILKKNGRWSRVTHQITCLGHGTGEMMWTLISEVPARNPAYTH</sequence>
<keyword evidence="2" id="KW-1185">Reference proteome</keyword>
<gene>
    <name evidence="1" type="ORF">So717_03250</name>
</gene>
<comment type="caution">
    <text evidence="1">The sequence shown here is derived from an EMBL/GenBank/DDBJ whole genome shotgun (WGS) entry which is preliminary data.</text>
</comment>
<dbReference type="AlphaFoldDB" id="A0A640VLI8"/>
<proteinExistence type="predicted"/>